<keyword evidence="3" id="KW-1185">Reference proteome</keyword>
<feature type="compositionally biased region" description="Polar residues" evidence="1">
    <location>
        <begin position="107"/>
        <end position="127"/>
    </location>
</feature>
<evidence type="ECO:0000256" key="1">
    <source>
        <dbReference type="SAM" id="MobiDB-lite"/>
    </source>
</evidence>
<accession>A0AA88NZQ5</accession>
<organism evidence="2 3">
    <name type="scientific">Cirrhinus molitorella</name>
    <name type="common">mud carp</name>
    <dbReference type="NCBI Taxonomy" id="172907"/>
    <lineage>
        <taxon>Eukaryota</taxon>
        <taxon>Metazoa</taxon>
        <taxon>Chordata</taxon>
        <taxon>Craniata</taxon>
        <taxon>Vertebrata</taxon>
        <taxon>Euteleostomi</taxon>
        <taxon>Actinopterygii</taxon>
        <taxon>Neopterygii</taxon>
        <taxon>Teleostei</taxon>
        <taxon>Ostariophysi</taxon>
        <taxon>Cypriniformes</taxon>
        <taxon>Cyprinidae</taxon>
        <taxon>Labeoninae</taxon>
        <taxon>Labeonini</taxon>
        <taxon>Cirrhinus</taxon>
    </lineage>
</organism>
<feature type="region of interest" description="Disordered" evidence="1">
    <location>
        <begin position="107"/>
        <end position="167"/>
    </location>
</feature>
<feature type="region of interest" description="Disordered" evidence="1">
    <location>
        <begin position="423"/>
        <end position="538"/>
    </location>
</feature>
<reference evidence="2" key="1">
    <citation type="submission" date="2023-08" db="EMBL/GenBank/DDBJ databases">
        <title>Chromosome-level Genome Assembly of mud carp (Cirrhinus molitorella).</title>
        <authorList>
            <person name="Liu H."/>
        </authorList>
    </citation>
    <scope>NUCLEOTIDE SEQUENCE</scope>
    <source>
        <strain evidence="2">Prfri</strain>
        <tissue evidence="2">Muscle</tissue>
    </source>
</reference>
<gene>
    <name evidence="2" type="ORF">Q8A67_024222</name>
</gene>
<dbReference type="EMBL" id="JAUYZG010000024">
    <property type="protein sequence ID" value="KAK2869830.1"/>
    <property type="molecule type" value="Genomic_DNA"/>
</dbReference>
<dbReference type="Gene3D" id="1.10.287.3160">
    <property type="match status" value="1"/>
</dbReference>
<feature type="compositionally biased region" description="Low complexity" evidence="1">
    <location>
        <begin position="441"/>
        <end position="454"/>
    </location>
</feature>
<sequence length="538" mass="58631">MSKCKSKVASERRFRRCVPPCPRYIAGEDTHDLCVVCLGAEHAQLALERADCHDCELLPLRVLRSRLAVFDEGGQVRAPAGSGPAAAEAQRRLLSWGSQVDLVEGSETGSSLSQSLTARSTVPSQGSEARAAVSSPPREDPALHLSSSEEVDVMSVDTEETVSSPPQSLAYEELVEVVTRAVSKLNLDWPSEKQDVRPKSKLDERFLRVRSQPSRRGLPFFPDLHTEVSRSWGKPYSSRIFSPDVSTYSNVSGLSERGYGAMPAVEQTLASYLSPASASSLKAPKLPTKALKQTSSLVGKAYTAAGQAGACLHTMAVLQAYQADLLKDLDAGEERESDTVAELRRATDLSLRATKETARAIGHSMSALVATERHLWLNLSTMEDKDRFFLLDAPLSPSGLFGDAVNTVVERFQEAKKQAAAFQRFLPRRQVPGAAEREQPRPSSSSYRQQQRQSVATRAPPKKDQGAGRRSGSGPSRQKTDLRTVLQAQRAPANGLPSCRPVSVRHGDARSPQEGPTPRGWSFQLLLHQRPASSGWFP</sequence>
<feature type="compositionally biased region" description="Acidic residues" evidence="1">
    <location>
        <begin position="149"/>
        <end position="160"/>
    </location>
</feature>
<proteinExistence type="predicted"/>
<feature type="compositionally biased region" description="Low complexity" evidence="1">
    <location>
        <begin position="468"/>
        <end position="477"/>
    </location>
</feature>
<dbReference type="AlphaFoldDB" id="A0AA88NZQ5"/>
<name>A0AA88NZQ5_9TELE</name>
<dbReference type="Proteomes" id="UP001187343">
    <property type="component" value="Unassembled WGS sequence"/>
</dbReference>
<evidence type="ECO:0000313" key="3">
    <source>
        <dbReference type="Proteomes" id="UP001187343"/>
    </source>
</evidence>
<protein>
    <submittedName>
        <fullName evidence="2">Uncharacterized protein</fullName>
    </submittedName>
</protein>
<evidence type="ECO:0000313" key="2">
    <source>
        <dbReference type="EMBL" id="KAK2869830.1"/>
    </source>
</evidence>
<comment type="caution">
    <text evidence="2">The sequence shown here is derived from an EMBL/GenBank/DDBJ whole genome shotgun (WGS) entry which is preliminary data.</text>
</comment>